<feature type="region of interest" description="Disordered" evidence="1">
    <location>
        <begin position="89"/>
        <end position="110"/>
    </location>
</feature>
<sequence length="230" mass="24870">TARTTQGAHQRGSRHRPAQGVLWEPARPRRRSGPPSRGARRSARHGQRGRRSRSRPGASAGRCRSGSRGAGASCTWSWAGAACGTQLRRSSRRWCAPHSRPPGGCVAPRRRRSTWPATSWAAQECRRSWTPRRPQACTWPAWTWRGTAWTARLASGSRAGAGGSPADPRGRSSSRTTPSAAPPWSASCGRSPPVPRRARPRPCRCSGRSEQGRFGGRVAGPRGARDHGLP</sequence>
<evidence type="ECO:0000313" key="2">
    <source>
        <dbReference type="EMBL" id="CAK0848632.1"/>
    </source>
</evidence>
<protein>
    <submittedName>
        <fullName evidence="2">Uncharacterized protein</fullName>
    </submittedName>
</protein>
<keyword evidence="3" id="KW-1185">Reference proteome</keyword>
<accession>A0ABN9TRM9</accession>
<evidence type="ECO:0000313" key="3">
    <source>
        <dbReference type="Proteomes" id="UP001189429"/>
    </source>
</evidence>
<reference evidence="2" key="1">
    <citation type="submission" date="2023-10" db="EMBL/GenBank/DDBJ databases">
        <authorList>
            <person name="Chen Y."/>
            <person name="Shah S."/>
            <person name="Dougan E. K."/>
            <person name="Thang M."/>
            <person name="Chan C."/>
        </authorList>
    </citation>
    <scope>NUCLEOTIDE SEQUENCE [LARGE SCALE GENOMIC DNA]</scope>
</reference>
<feature type="non-terminal residue" evidence="2">
    <location>
        <position position="230"/>
    </location>
</feature>
<feature type="non-terminal residue" evidence="2">
    <location>
        <position position="1"/>
    </location>
</feature>
<feature type="region of interest" description="Disordered" evidence="1">
    <location>
        <begin position="1"/>
        <end position="72"/>
    </location>
</feature>
<name>A0ABN9TRM9_9DINO</name>
<feature type="compositionally biased region" description="Low complexity" evidence="1">
    <location>
        <begin position="155"/>
        <end position="191"/>
    </location>
</feature>
<gene>
    <name evidence="2" type="ORF">PCOR1329_LOCUS41524</name>
</gene>
<evidence type="ECO:0000256" key="1">
    <source>
        <dbReference type="SAM" id="MobiDB-lite"/>
    </source>
</evidence>
<proteinExistence type="predicted"/>
<comment type="caution">
    <text evidence="2">The sequence shown here is derived from an EMBL/GenBank/DDBJ whole genome shotgun (WGS) entry which is preliminary data.</text>
</comment>
<feature type="compositionally biased region" description="Basic residues" evidence="1">
    <location>
        <begin position="28"/>
        <end position="54"/>
    </location>
</feature>
<dbReference type="Proteomes" id="UP001189429">
    <property type="component" value="Unassembled WGS sequence"/>
</dbReference>
<dbReference type="EMBL" id="CAUYUJ010014994">
    <property type="protein sequence ID" value="CAK0848632.1"/>
    <property type="molecule type" value="Genomic_DNA"/>
</dbReference>
<feature type="compositionally biased region" description="Low complexity" evidence="1">
    <location>
        <begin position="55"/>
        <end position="72"/>
    </location>
</feature>
<feature type="region of interest" description="Disordered" evidence="1">
    <location>
        <begin position="155"/>
        <end position="230"/>
    </location>
</feature>
<organism evidence="2 3">
    <name type="scientific">Prorocentrum cordatum</name>
    <dbReference type="NCBI Taxonomy" id="2364126"/>
    <lineage>
        <taxon>Eukaryota</taxon>
        <taxon>Sar</taxon>
        <taxon>Alveolata</taxon>
        <taxon>Dinophyceae</taxon>
        <taxon>Prorocentrales</taxon>
        <taxon>Prorocentraceae</taxon>
        <taxon>Prorocentrum</taxon>
    </lineage>
</organism>